<name>A0ABX7X846_9GAMM</name>
<evidence type="ECO:0000256" key="2">
    <source>
        <dbReference type="ARBA" id="ARBA00022969"/>
    </source>
</evidence>
<reference evidence="3 4" key="1">
    <citation type="submission" date="2021-04" db="EMBL/GenBank/DDBJ databases">
        <title>Genomics, taxonomy and metabolism of representatives of sulfur bacteria of the genus Thiothrix: Thiothrix fructosivorans QT, Thiothrix unzii A1T and three new species, Thiothrix subterranea sp. nov., Thiothrix litoralis sp. nov. and 'Candidatus Thiothrix anitrata' sp. nov.</title>
        <authorList>
            <person name="Ravin N.V."/>
            <person name="Smolyakov D."/>
            <person name="Rudenko T.S."/>
            <person name="Mardanov A.V."/>
            <person name="Beletsky A.V."/>
            <person name="Markov N.D."/>
            <person name="Fomenkov A.I."/>
            <person name="Roberts R.J."/>
            <person name="Karnachuk O.V."/>
            <person name="Novikov A."/>
            <person name="Grabovich M.Y."/>
        </authorList>
    </citation>
    <scope>NUCLEOTIDE SEQUENCE [LARGE SCALE GENOMIC DNA]</scope>
    <source>
        <strain evidence="3 4">A52</strain>
    </source>
</reference>
<accession>A0ABX7X846</accession>
<dbReference type="EMBL" id="CP072800">
    <property type="protein sequence ID" value="QTR51149.1"/>
    <property type="molecule type" value="Genomic_DNA"/>
</dbReference>
<keyword evidence="2" id="KW-0749">Sporulation</keyword>
<dbReference type="Proteomes" id="UP000672027">
    <property type="component" value="Chromosome"/>
</dbReference>
<evidence type="ECO:0000256" key="1">
    <source>
        <dbReference type="ARBA" id="ARBA00022679"/>
    </source>
</evidence>
<gene>
    <name evidence="3" type="ORF">J8380_06235</name>
</gene>
<evidence type="ECO:0000313" key="4">
    <source>
        <dbReference type="Proteomes" id="UP000672027"/>
    </source>
</evidence>
<protein>
    <submittedName>
        <fullName evidence="3">Uncharacterized protein</fullName>
    </submittedName>
</protein>
<proteinExistence type="predicted"/>
<evidence type="ECO:0000313" key="3">
    <source>
        <dbReference type="EMBL" id="QTR51149.1"/>
    </source>
</evidence>
<keyword evidence="1" id="KW-0808">Transferase</keyword>
<dbReference type="Pfam" id="PF20085">
    <property type="entry name" value="TGL"/>
    <property type="match status" value="1"/>
</dbReference>
<dbReference type="RefSeq" id="WP_210229304.1">
    <property type="nucleotide sequence ID" value="NZ_CP072800.1"/>
</dbReference>
<organism evidence="3 4">
    <name type="scientific">Candidatus Thiothrix anitrata</name>
    <dbReference type="NCBI Taxonomy" id="2823902"/>
    <lineage>
        <taxon>Bacteria</taxon>
        <taxon>Pseudomonadati</taxon>
        <taxon>Pseudomonadota</taxon>
        <taxon>Gammaproteobacteria</taxon>
        <taxon>Thiotrichales</taxon>
        <taxon>Thiotrichaceae</taxon>
        <taxon>Thiothrix</taxon>
    </lineage>
</organism>
<sequence>MPIGTHYSTSLNRQDRYTPANNADANSVYTHHPLFNNNFAMNLGIFENLLTLLYTLMQQLSGQTFNSPQQQNLPPPAPPPLSDVQYDQQFRDSMLQTVNTIGDGWKFSDKLVELPNNALASPETRQYRDGASNLQQETVLERNNYWEVVQRGNNRLLIMRETDNAGHPVKASTALQDIFTHRENYQFDCATPMRLLNLKATMDTVGADDFDRHSGRLQLSSWYDQHDNSTFDGGFISTVRTAEAGTININGKTNVGGETALFDPAQGDKLTQGNVYYFDSPGDNTSELQGWNAVYIGASDNGSHRFWSSGIGQVTVTFANDTWATTSGFDDYYLGAAISAPNTDRLRNWDNTRG</sequence>
<keyword evidence="4" id="KW-1185">Reference proteome</keyword>
<dbReference type="InterPro" id="IPR020916">
    <property type="entry name" value="Gln_gamma-glutamylTfrase_bac"/>
</dbReference>